<feature type="signal peptide" evidence="5">
    <location>
        <begin position="1"/>
        <end position="19"/>
    </location>
</feature>
<evidence type="ECO:0000313" key="6">
    <source>
        <dbReference type="EMBL" id="MFC5403965.1"/>
    </source>
</evidence>
<gene>
    <name evidence="6" type="ORF">ACFPOF_14575</name>
</gene>
<dbReference type="SUPFAM" id="SSF53807">
    <property type="entry name" value="Helical backbone' metal receptor"/>
    <property type="match status" value="1"/>
</dbReference>
<dbReference type="RefSeq" id="WP_378134417.1">
    <property type="nucleotide sequence ID" value="NZ_JBHSMI010000025.1"/>
</dbReference>
<dbReference type="PRINTS" id="PR00690">
    <property type="entry name" value="ADHESNFAMILY"/>
</dbReference>
<dbReference type="InterPro" id="IPR006128">
    <property type="entry name" value="Lipoprotein_PsaA-like"/>
</dbReference>
<evidence type="ECO:0000256" key="1">
    <source>
        <dbReference type="ARBA" id="ARBA00011028"/>
    </source>
</evidence>
<sequence>MVALSLLMFIAILSGCGDASKATEADGKIKVVTSFYPLYYFSKEIGGEDASVTNLIPAGVEPHDWTPKSKDLTTLAKARLFVYNGAGLEGWVGDMLHGVESGSDVINVEASKGIDLIRGNPEEDEDGHDHGGLDVDPHTWVSPRSAIMMATNIKDAFVKVDPDHAAGYESRFNDLTERLRKLDEKFIAGLSGLARKDIVVSHQAFGYLCRDYGLNQIAVMGLSPEAEPRAKDLLAIAKFVKENRIPYIFFEELVSERLANTLASEAGVKTLVLNPLEGLTPEQEKAGDDYFTISERNLENLRKALG</sequence>
<organism evidence="6 7">
    <name type="scientific">Cohnella soli</name>
    <dbReference type="NCBI Taxonomy" id="425005"/>
    <lineage>
        <taxon>Bacteria</taxon>
        <taxon>Bacillati</taxon>
        <taxon>Bacillota</taxon>
        <taxon>Bacilli</taxon>
        <taxon>Bacillales</taxon>
        <taxon>Paenibacillaceae</taxon>
        <taxon>Cohnella</taxon>
    </lineage>
</organism>
<dbReference type="Pfam" id="PF01297">
    <property type="entry name" value="ZnuA"/>
    <property type="match status" value="1"/>
</dbReference>
<dbReference type="PANTHER" id="PTHR42953:SF3">
    <property type="entry name" value="HIGH-AFFINITY ZINC UPTAKE SYSTEM PROTEIN ZNUA"/>
    <property type="match status" value="1"/>
</dbReference>
<feature type="chain" id="PRO_5046399527" evidence="5">
    <location>
        <begin position="20"/>
        <end position="306"/>
    </location>
</feature>
<protein>
    <submittedName>
        <fullName evidence="6">Metal ABC transporter substrate-binding protein</fullName>
    </submittedName>
</protein>
<accession>A0ABW0HU85</accession>
<dbReference type="Proteomes" id="UP001596113">
    <property type="component" value="Unassembled WGS sequence"/>
</dbReference>
<dbReference type="CDD" id="cd01017">
    <property type="entry name" value="AdcA"/>
    <property type="match status" value="1"/>
</dbReference>
<dbReference type="InterPro" id="IPR006127">
    <property type="entry name" value="ZnuA-like"/>
</dbReference>
<name>A0ABW0HU85_9BACL</name>
<evidence type="ECO:0000256" key="3">
    <source>
        <dbReference type="ARBA" id="ARBA00022729"/>
    </source>
</evidence>
<dbReference type="InterPro" id="IPR050492">
    <property type="entry name" value="Bact_metal-bind_prot9"/>
</dbReference>
<comment type="similarity">
    <text evidence="1 4">Belongs to the bacterial solute-binding protein 9 family.</text>
</comment>
<keyword evidence="7" id="KW-1185">Reference proteome</keyword>
<keyword evidence="3 5" id="KW-0732">Signal</keyword>
<reference evidence="7" key="1">
    <citation type="journal article" date="2019" name="Int. J. Syst. Evol. Microbiol.">
        <title>The Global Catalogue of Microorganisms (GCM) 10K type strain sequencing project: providing services to taxonomists for standard genome sequencing and annotation.</title>
        <authorList>
            <consortium name="The Broad Institute Genomics Platform"/>
            <consortium name="The Broad Institute Genome Sequencing Center for Infectious Disease"/>
            <person name="Wu L."/>
            <person name="Ma J."/>
        </authorList>
    </citation>
    <scope>NUCLEOTIDE SEQUENCE [LARGE SCALE GENOMIC DNA]</scope>
    <source>
        <strain evidence="7">CGMCC 1.18575</strain>
    </source>
</reference>
<evidence type="ECO:0000256" key="5">
    <source>
        <dbReference type="SAM" id="SignalP"/>
    </source>
</evidence>
<evidence type="ECO:0000256" key="4">
    <source>
        <dbReference type="RuleBase" id="RU003512"/>
    </source>
</evidence>
<keyword evidence="2 4" id="KW-0813">Transport</keyword>
<proteinExistence type="inferred from homology"/>
<dbReference type="InterPro" id="IPR006129">
    <property type="entry name" value="AdhesinB"/>
</dbReference>
<dbReference type="Gene3D" id="3.40.50.1980">
    <property type="entry name" value="Nitrogenase molybdenum iron protein domain"/>
    <property type="match status" value="2"/>
</dbReference>
<dbReference type="PANTHER" id="PTHR42953">
    <property type="entry name" value="HIGH-AFFINITY ZINC UPTAKE SYSTEM PROTEIN ZNUA-RELATED"/>
    <property type="match status" value="1"/>
</dbReference>
<evidence type="ECO:0000313" key="7">
    <source>
        <dbReference type="Proteomes" id="UP001596113"/>
    </source>
</evidence>
<comment type="caution">
    <text evidence="6">The sequence shown here is derived from an EMBL/GenBank/DDBJ whole genome shotgun (WGS) entry which is preliminary data.</text>
</comment>
<dbReference type="EMBL" id="JBHSMI010000025">
    <property type="protein sequence ID" value="MFC5403965.1"/>
    <property type="molecule type" value="Genomic_DNA"/>
</dbReference>
<dbReference type="PRINTS" id="PR00691">
    <property type="entry name" value="ADHESINB"/>
</dbReference>
<evidence type="ECO:0000256" key="2">
    <source>
        <dbReference type="ARBA" id="ARBA00022448"/>
    </source>
</evidence>